<feature type="compositionally biased region" description="Pro residues" evidence="1">
    <location>
        <begin position="118"/>
        <end position="131"/>
    </location>
</feature>
<accession>A0A0C3HLN9</accession>
<dbReference type="Proteomes" id="UP000054321">
    <property type="component" value="Unassembled WGS sequence"/>
</dbReference>
<feature type="compositionally biased region" description="Low complexity" evidence="1">
    <location>
        <begin position="100"/>
        <end position="117"/>
    </location>
</feature>
<proteinExistence type="predicted"/>
<reference evidence="2 3" key="1">
    <citation type="submission" date="2014-04" db="EMBL/GenBank/DDBJ databases">
        <authorList>
            <consortium name="DOE Joint Genome Institute"/>
            <person name="Kuo A."/>
            <person name="Martino E."/>
            <person name="Perotto S."/>
            <person name="Kohler A."/>
            <person name="Nagy L.G."/>
            <person name="Floudas D."/>
            <person name="Copeland A."/>
            <person name="Barry K.W."/>
            <person name="Cichocki N."/>
            <person name="Veneault-Fourrey C."/>
            <person name="LaButti K."/>
            <person name="Lindquist E.A."/>
            <person name="Lipzen A."/>
            <person name="Lundell T."/>
            <person name="Morin E."/>
            <person name="Murat C."/>
            <person name="Sun H."/>
            <person name="Tunlid A."/>
            <person name="Henrissat B."/>
            <person name="Grigoriev I.V."/>
            <person name="Hibbett D.S."/>
            <person name="Martin F."/>
            <person name="Nordberg H.P."/>
            <person name="Cantor M.N."/>
            <person name="Hua S.X."/>
        </authorList>
    </citation>
    <scope>NUCLEOTIDE SEQUENCE [LARGE SCALE GENOMIC DNA]</scope>
    <source>
        <strain evidence="2 3">Zn</strain>
    </source>
</reference>
<dbReference type="AlphaFoldDB" id="A0A0C3HLN9"/>
<sequence length="251" mass="28399">MDSWYIHGAVISELLYSHAQKRAISPSSGTNDRTPEYDVEFANKAIPRRRTKYVAVSRPAQTRISETVVWERKPPVEYVPGPRSSLPPLVRTVTPPKPLALLPAPAPESSLPEALPAVPSPPATSTPPAEPTPATRLELVSVVESSGDSPRASRTSVTGKKKRHSRDEVYIERERETVRVDPRPRPSKDIDVFQYIEQPSRRDRRVSLESGGRRSITYEANPRMSSRTIERERERVIIEDGGRRREYYRKV</sequence>
<feature type="region of interest" description="Disordered" evidence="1">
    <location>
        <begin position="100"/>
        <end position="168"/>
    </location>
</feature>
<evidence type="ECO:0000313" key="2">
    <source>
        <dbReference type="EMBL" id="KIN03955.1"/>
    </source>
</evidence>
<dbReference type="EMBL" id="KN832873">
    <property type="protein sequence ID" value="KIN03955.1"/>
    <property type="molecule type" value="Genomic_DNA"/>
</dbReference>
<evidence type="ECO:0000313" key="3">
    <source>
        <dbReference type="Proteomes" id="UP000054321"/>
    </source>
</evidence>
<name>A0A0C3HLN9_OIDMZ</name>
<feature type="region of interest" description="Disordered" evidence="1">
    <location>
        <begin position="201"/>
        <end position="227"/>
    </location>
</feature>
<protein>
    <submittedName>
        <fullName evidence="2">Uncharacterized protein</fullName>
    </submittedName>
</protein>
<feature type="compositionally biased region" description="Polar residues" evidence="1">
    <location>
        <begin position="143"/>
        <end position="158"/>
    </location>
</feature>
<reference evidence="3" key="2">
    <citation type="submission" date="2015-01" db="EMBL/GenBank/DDBJ databases">
        <title>Evolutionary Origins and Diversification of the Mycorrhizal Mutualists.</title>
        <authorList>
            <consortium name="DOE Joint Genome Institute"/>
            <consortium name="Mycorrhizal Genomics Consortium"/>
            <person name="Kohler A."/>
            <person name="Kuo A."/>
            <person name="Nagy L.G."/>
            <person name="Floudas D."/>
            <person name="Copeland A."/>
            <person name="Barry K.W."/>
            <person name="Cichocki N."/>
            <person name="Veneault-Fourrey C."/>
            <person name="LaButti K."/>
            <person name="Lindquist E.A."/>
            <person name="Lipzen A."/>
            <person name="Lundell T."/>
            <person name="Morin E."/>
            <person name="Murat C."/>
            <person name="Riley R."/>
            <person name="Ohm R."/>
            <person name="Sun H."/>
            <person name="Tunlid A."/>
            <person name="Henrissat B."/>
            <person name="Grigoriev I.V."/>
            <person name="Hibbett D.S."/>
            <person name="Martin F."/>
        </authorList>
    </citation>
    <scope>NUCLEOTIDE SEQUENCE [LARGE SCALE GENOMIC DNA]</scope>
    <source>
        <strain evidence="3">Zn</strain>
    </source>
</reference>
<evidence type="ECO:0000256" key="1">
    <source>
        <dbReference type="SAM" id="MobiDB-lite"/>
    </source>
</evidence>
<keyword evidence="3" id="KW-1185">Reference proteome</keyword>
<organism evidence="2 3">
    <name type="scientific">Oidiodendron maius (strain Zn)</name>
    <dbReference type="NCBI Taxonomy" id="913774"/>
    <lineage>
        <taxon>Eukaryota</taxon>
        <taxon>Fungi</taxon>
        <taxon>Dikarya</taxon>
        <taxon>Ascomycota</taxon>
        <taxon>Pezizomycotina</taxon>
        <taxon>Leotiomycetes</taxon>
        <taxon>Leotiomycetes incertae sedis</taxon>
        <taxon>Myxotrichaceae</taxon>
        <taxon>Oidiodendron</taxon>
    </lineage>
</organism>
<gene>
    <name evidence="2" type="ORF">OIDMADRAFT_51885</name>
</gene>
<dbReference type="STRING" id="913774.A0A0C3HLN9"/>
<dbReference type="InParanoid" id="A0A0C3HLN9"/>
<dbReference type="HOGENOM" id="CLU_1107411_0_0_1"/>